<organism evidence="2 3">
    <name type="scientific">Paraglomus occultum</name>
    <dbReference type="NCBI Taxonomy" id="144539"/>
    <lineage>
        <taxon>Eukaryota</taxon>
        <taxon>Fungi</taxon>
        <taxon>Fungi incertae sedis</taxon>
        <taxon>Mucoromycota</taxon>
        <taxon>Glomeromycotina</taxon>
        <taxon>Glomeromycetes</taxon>
        <taxon>Paraglomerales</taxon>
        <taxon>Paraglomeraceae</taxon>
        <taxon>Paraglomus</taxon>
    </lineage>
</organism>
<accession>A0A9N9FB02</accession>
<evidence type="ECO:0000313" key="3">
    <source>
        <dbReference type="Proteomes" id="UP000789572"/>
    </source>
</evidence>
<proteinExistence type="predicted"/>
<protein>
    <submittedName>
        <fullName evidence="2">4008_t:CDS:1</fullName>
    </submittedName>
</protein>
<evidence type="ECO:0000256" key="1">
    <source>
        <dbReference type="SAM" id="Coils"/>
    </source>
</evidence>
<name>A0A9N9FB02_9GLOM</name>
<gene>
    <name evidence="2" type="ORF">POCULU_LOCUS3674</name>
</gene>
<dbReference type="Gene3D" id="1.20.1170.10">
    <property type="match status" value="1"/>
</dbReference>
<dbReference type="OrthoDB" id="10358730at2759"/>
<dbReference type="AlphaFoldDB" id="A0A9N9FB02"/>
<feature type="coiled-coil region" evidence="1">
    <location>
        <begin position="127"/>
        <end position="154"/>
    </location>
</feature>
<reference evidence="2" key="1">
    <citation type="submission" date="2021-06" db="EMBL/GenBank/DDBJ databases">
        <authorList>
            <person name="Kallberg Y."/>
            <person name="Tangrot J."/>
            <person name="Rosling A."/>
        </authorList>
    </citation>
    <scope>NUCLEOTIDE SEQUENCE</scope>
    <source>
        <strain evidence="2">IA702</strain>
    </source>
</reference>
<keyword evidence="3" id="KW-1185">Reference proteome</keyword>
<keyword evidence="1" id="KW-0175">Coiled coil</keyword>
<dbReference type="Proteomes" id="UP000789572">
    <property type="component" value="Unassembled WGS sequence"/>
</dbReference>
<dbReference type="EMBL" id="CAJVPJ010000421">
    <property type="protein sequence ID" value="CAG8523057.1"/>
    <property type="molecule type" value="Genomic_DNA"/>
</dbReference>
<sequence length="319" mass="35216">MSDYSNSTDLVKIGIKKVSQQFDECSTAAKDNPILAEIAVVLDVQKQVFEHAVLEYLLDSKNMMEKSAELSNEVESLGPNCTDIEQFMNAVRALVAFAKEYETYAKHLAQCFRDIYVALTNCSKDAKDYLEKELQEKMEELDKLLKDVDSANETKTAGKVGAGLGVTSVAGAIAIGLLAPQAVIGAAAVAALGSAIGVGGVATVKSKGNLVASLTEDIEGLMVKADDNKLMRALCTNLNDSATEIRQIEIHWQARGVEAERLLERLQNYEGRGRHLGILEANAFRQKWTNYQRDFERYSTEIWQYLSEQVQDKYEAVMS</sequence>
<comment type="caution">
    <text evidence="2">The sequence shown here is derived from an EMBL/GenBank/DDBJ whole genome shotgun (WGS) entry which is preliminary data.</text>
</comment>
<evidence type="ECO:0000313" key="2">
    <source>
        <dbReference type="EMBL" id="CAG8523057.1"/>
    </source>
</evidence>